<dbReference type="InterPro" id="IPR000253">
    <property type="entry name" value="FHA_dom"/>
</dbReference>
<dbReference type="AlphaFoldDB" id="A0A0Y0NA85"/>
<reference evidence="5" key="2">
    <citation type="submission" date="2016-01" db="EMBL/GenBank/DDBJ databases">
        <title>First complete genome sequence of a species in the genus Microterricola, an extremophilic cold active enzyme producing strain ERGS5:02 isolated from Sikkim Himalaya.</title>
        <authorList>
            <person name="Kumar R."/>
            <person name="Singh D."/>
            <person name="Swarnkar M.K."/>
        </authorList>
    </citation>
    <scope>NUCLEOTIDE SEQUENCE [LARGE SCALE GENOMIC DNA]</scope>
    <source>
        <strain evidence="5">ERGS5:02</strain>
    </source>
</reference>
<name>A0A0Y0NA85_9MICO</name>
<keyword evidence="5" id="KW-1185">Reference proteome</keyword>
<feature type="compositionally biased region" description="Polar residues" evidence="2">
    <location>
        <begin position="22"/>
        <end position="31"/>
    </location>
</feature>
<dbReference type="InterPro" id="IPR008984">
    <property type="entry name" value="SMAD_FHA_dom_sf"/>
</dbReference>
<sequence>MNCQICGAELPSDALFCGECGSSTSATPASRQRSDARPTDTTLIRPIRPQQTTGIVSVALDGSAVRPADAGTESAGTETAGTESAAETAGAATAGAGHAAAEPGSAGAVPRGSASGTSFVLQFSTGESFDVSGSGLIGRRPLPTAQESFDHLIQITDPGRSVSKTHLEFGQHDNELWVCDRDSGNGTVVRRTDGVVTSCEPGRRYRVARGARVEIGEQFFVVA</sequence>
<dbReference type="RefSeq" id="WP_067226518.1">
    <property type="nucleotide sequence ID" value="NZ_CP014145.1"/>
</dbReference>
<gene>
    <name evidence="4" type="ORF">AWU67_02855</name>
</gene>
<feature type="region of interest" description="Disordered" evidence="2">
    <location>
        <begin position="22"/>
        <end position="52"/>
    </location>
</feature>
<dbReference type="KEGG" id="mvd:AWU67_02855"/>
<feature type="compositionally biased region" description="Low complexity" evidence="2">
    <location>
        <begin position="70"/>
        <end position="108"/>
    </location>
</feature>
<organism evidence="4 5">
    <name type="scientific">Microterricola viridarii</name>
    <dbReference type="NCBI Taxonomy" id="412690"/>
    <lineage>
        <taxon>Bacteria</taxon>
        <taxon>Bacillati</taxon>
        <taxon>Actinomycetota</taxon>
        <taxon>Actinomycetes</taxon>
        <taxon>Micrococcales</taxon>
        <taxon>Microbacteriaceae</taxon>
        <taxon>Microterricola</taxon>
    </lineage>
</organism>
<evidence type="ECO:0000256" key="1">
    <source>
        <dbReference type="ARBA" id="ARBA00022553"/>
    </source>
</evidence>
<feature type="domain" description="FHA" evidence="3">
    <location>
        <begin position="137"/>
        <end position="216"/>
    </location>
</feature>
<feature type="region of interest" description="Disordered" evidence="2">
    <location>
        <begin position="64"/>
        <end position="115"/>
    </location>
</feature>
<dbReference type="OrthoDB" id="3254248at2"/>
<evidence type="ECO:0000259" key="3">
    <source>
        <dbReference type="Pfam" id="PF00498"/>
    </source>
</evidence>
<dbReference type="SUPFAM" id="SSF49879">
    <property type="entry name" value="SMAD/FHA domain"/>
    <property type="match status" value="1"/>
</dbReference>
<keyword evidence="1" id="KW-0597">Phosphoprotein</keyword>
<reference evidence="4 5" key="1">
    <citation type="journal article" date="2016" name="J. Biotechnol.">
        <title>First complete genome sequence of a species in the genus Microterricola, an extremophilic cold active enzyme producing bacterial strain ERGS5:02 isolated from Sikkim Himalaya.</title>
        <authorList>
            <person name="Himanshu"/>
            <person name="Swarnkar M.K."/>
            <person name="Singh D."/>
            <person name="Kumar R."/>
        </authorList>
    </citation>
    <scope>NUCLEOTIDE SEQUENCE [LARGE SCALE GENOMIC DNA]</scope>
    <source>
        <strain evidence="4 5">ERGS5:02</strain>
    </source>
</reference>
<dbReference type="Proteomes" id="UP000058305">
    <property type="component" value="Chromosome"/>
</dbReference>
<protein>
    <recommendedName>
        <fullName evidence="3">FHA domain-containing protein</fullName>
    </recommendedName>
</protein>
<dbReference type="Pfam" id="PF00498">
    <property type="entry name" value="FHA"/>
    <property type="match status" value="1"/>
</dbReference>
<evidence type="ECO:0000313" key="4">
    <source>
        <dbReference type="EMBL" id="AMB57981.1"/>
    </source>
</evidence>
<dbReference type="EMBL" id="CP014145">
    <property type="protein sequence ID" value="AMB57981.1"/>
    <property type="molecule type" value="Genomic_DNA"/>
</dbReference>
<dbReference type="Gene3D" id="2.60.200.20">
    <property type="match status" value="1"/>
</dbReference>
<accession>A0A0Y0NA85</accession>
<proteinExistence type="predicted"/>
<evidence type="ECO:0000313" key="5">
    <source>
        <dbReference type="Proteomes" id="UP000058305"/>
    </source>
</evidence>
<evidence type="ECO:0000256" key="2">
    <source>
        <dbReference type="SAM" id="MobiDB-lite"/>
    </source>
</evidence>